<name>A0A0C3NIS7_PISTI</name>
<organism evidence="2 3">
    <name type="scientific">Pisolithus tinctorius Marx 270</name>
    <dbReference type="NCBI Taxonomy" id="870435"/>
    <lineage>
        <taxon>Eukaryota</taxon>
        <taxon>Fungi</taxon>
        <taxon>Dikarya</taxon>
        <taxon>Basidiomycota</taxon>
        <taxon>Agaricomycotina</taxon>
        <taxon>Agaricomycetes</taxon>
        <taxon>Agaricomycetidae</taxon>
        <taxon>Boletales</taxon>
        <taxon>Sclerodermatineae</taxon>
        <taxon>Pisolithaceae</taxon>
        <taxon>Pisolithus</taxon>
    </lineage>
</organism>
<dbReference type="GO" id="GO:0016491">
    <property type="term" value="F:oxidoreductase activity"/>
    <property type="evidence" value="ECO:0007669"/>
    <property type="project" value="UniProtKB-KW"/>
</dbReference>
<evidence type="ECO:0000313" key="2">
    <source>
        <dbReference type="EMBL" id="KIO00875.1"/>
    </source>
</evidence>
<keyword evidence="3" id="KW-1185">Reference proteome</keyword>
<dbReference type="Pfam" id="PF14027">
    <property type="entry name" value="Questin_oxidase"/>
    <property type="match status" value="1"/>
</dbReference>
<dbReference type="InParanoid" id="A0A0C3NIS7"/>
<reference evidence="2 3" key="1">
    <citation type="submission" date="2014-04" db="EMBL/GenBank/DDBJ databases">
        <authorList>
            <consortium name="DOE Joint Genome Institute"/>
            <person name="Kuo A."/>
            <person name="Kohler A."/>
            <person name="Costa M.D."/>
            <person name="Nagy L.G."/>
            <person name="Floudas D."/>
            <person name="Copeland A."/>
            <person name="Barry K.W."/>
            <person name="Cichocki N."/>
            <person name="Veneault-Fourrey C."/>
            <person name="LaButti K."/>
            <person name="Lindquist E.A."/>
            <person name="Lipzen A."/>
            <person name="Lundell T."/>
            <person name="Morin E."/>
            <person name="Murat C."/>
            <person name="Sun H."/>
            <person name="Tunlid A."/>
            <person name="Henrissat B."/>
            <person name="Grigoriev I.V."/>
            <person name="Hibbett D.S."/>
            <person name="Martin F."/>
            <person name="Nordberg H.P."/>
            <person name="Cantor M.N."/>
            <person name="Hua S.X."/>
        </authorList>
    </citation>
    <scope>NUCLEOTIDE SEQUENCE [LARGE SCALE GENOMIC DNA]</scope>
    <source>
        <strain evidence="2 3">Marx 270</strain>
    </source>
</reference>
<dbReference type="PANTHER" id="PTHR35870:SF1">
    <property type="entry name" value="PROTEIN, PUTATIVE (AFU_ORTHOLOGUE AFUA_5G03330)-RELATED"/>
    <property type="match status" value="1"/>
</dbReference>
<sequence length="192" mass="20896">MAKNGEIERKVEELIWSTSTLCAIGGFDEAGEFTSEFFLMHIITSSLLLPSLIGPLTPSSQALLLHAYLVRVLAWWVAHGSPALNIESFAASTSTHFIVPPSEGIDSSIFQKEHSNPFLPIIRSSILHPNDHLSKIQHSFVHFGTLYGNRPAGYHKGTELEGAELLDGSLFIRATLLAANYMGEATPGVLVV</sequence>
<evidence type="ECO:0000256" key="1">
    <source>
        <dbReference type="ARBA" id="ARBA00023002"/>
    </source>
</evidence>
<gene>
    <name evidence="2" type="ORF">M404DRAFT_754145</name>
</gene>
<dbReference type="OrthoDB" id="10004862at2759"/>
<dbReference type="InterPro" id="IPR025337">
    <property type="entry name" value="Questin_oxidase-like"/>
</dbReference>
<keyword evidence="1" id="KW-0560">Oxidoreductase</keyword>
<proteinExistence type="predicted"/>
<accession>A0A0C3NIS7</accession>
<protein>
    <submittedName>
        <fullName evidence="2">Uncharacterized protein</fullName>
    </submittedName>
</protein>
<dbReference type="HOGENOM" id="CLU_1488970_0_0_1"/>
<dbReference type="AlphaFoldDB" id="A0A0C3NIS7"/>
<dbReference type="EMBL" id="KN831993">
    <property type="protein sequence ID" value="KIO00875.1"/>
    <property type="molecule type" value="Genomic_DNA"/>
</dbReference>
<dbReference type="PANTHER" id="PTHR35870">
    <property type="entry name" value="PROTEIN, PUTATIVE (AFU_ORTHOLOGUE AFUA_5G03330)-RELATED"/>
    <property type="match status" value="1"/>
</dbReference>
<evidence type="ECO:0000313" key="3">
    <source>
        <dbReference type="Proteomes" id="UP000054217"/>
    </source>
</evidence>
<dbReference type="Proteomes" id="UP000054217">
    <property type="component" value="Unassembled WGS sequence"/>
</dbReference>
<reference evidence="3" key="2">
    <citation type="submission" date="2015-01" db="EMBL/GenBank/DDBJ databases">
        <title>Evolutionary Origins and Diversification of the Mycorrhizal Mutualists.</title>
        <authorList>
            <consortium name="DOE Joint Genome Institute"/>
            <consortium name="Mycorrhizal Genomics Consortium"/>
            <person name="Kohler A."/>
            <person name="Kuo A."/>
            <person name="Nagy L.G."/>
            <person name="Floudas D."/>
            <person name="Copeland A."/>
            <person name="Barry K.W."/>
            <person name="Cichocki N."/>
            <person name="Veneault-Fourrey C."/>
            <person name="LaButti K."/>
            <person name="Lindquist E.A."/>
            <person name="Lipzen A."/>
            <person name="Lundell T."/>
            <person name="Morin E."/>
            <person name="Murat C."/>
            <person name="Riley R."/>
            <person name="Ohm R."/>
            <person name="Sun H."/>
            <person name="Tunlid A."/>
            <person name="Henrissat B."/>
            <person name="Grigoriev I.V."/>
            <person name="Hibbett D.S."/>
            <person name="Martin F."/>
        </authorList>
    </citation>
    <scope>NUCLEOTIDE SEQUENCE [LARGE SCALE GENOMIC DNA]</scope>
    <source>
        <strain evidence="3">Marx 270</strain>
    </source>
</reference>